<evidence type="ECO:0000256" key="1">
    <source>
        <dbReference type="SAM" id="MobiDB-lite"/>
    </source>
</evidence>
<dbReference type="SUPFAM" id="SSF50978">
    <property type="entry name" value="WD40 repeat-like"/>
    <property type="match status" value="1"/>
</dbReference>
<dbReference type="Pfam" id="PF15907">
    <property type="entry name" value="Itfg2"/>
    <property type="match status" value="1"/>
</dbReference>
<dbReference type="GO" id="GO:0032006">
    <property type="term" value="P:regulation of TOR signaling"/>
    <property type="evidence" value="ECO:0007669"/>
    <property type="project" value="TreeGrafter"/>
</dbReference>
<comment type="caution">
    <text evidence="2">The sequence shown here is derived from an EMBL/GenBank/DDBJ whole genome shotgun (WGS) entry which is preliminary data.</text>
</comment>
<dbReference type="PANTHER" id="PTHR16317">
    <property type="entry name" value="INTEGRIN ALPHA REPEAT DOMAIN-CONTAINING"/>
    <property type="match status" value="1"/>
</dbReference>
<feature type="region of interest" description="Disordered" evidence="1">
    <location>
        <begin position="224"/>
        <end position="246"/>
    </location>
</feature>
<gene>
    <name evidence="2" type="ORF">BSL78_30206</name>
</gene>
<name>A0A2G8JB69_STIJA</name>
<accession>A0A2G8JB69</accession>
<protein>
    <submittedName>
        <fullName evidence="2">Putative integrin-alpha FG-GAP repeat-containing protein 2-like</fullName>
    </submittedName>
</protein>
<organism evidence="2 3">
    <name type="scientific">Stichopus japonicus</name>
    <name type="common">Sea cucumber</name>
    <dbReference type="NCBI Taxonomy" id="307972"/>
    <lineage>
        <taxon>Eukaryota</taxon>
        <taxon>Metazoa</taxon>
        <taxon>Echinodermata</taxon>
        <taxon>Eleutherozoa</taxon>
        <taxon>Echinozoa</taxon>
        <taxon>Holothuroidea</taxon>
        <taxon>Aspidochirotacea</taxon>
        <taxon>Aspidochirotida</taxon>
        <taxon>Stichopodidae</taxon>
        <taxon>Apostichopus</taxon>
    </lineage>
</organism>
<dbReference type="EMBL" id="MRZV01002863">
    <property type="protein sequence ID" value="PIK32982.1"/>
    <property type="molecule type" value="Genomic_DNA"/>
</dbReference>
<dbReference type="AlphaFoldDB" id="A0A2G8JB69"/>
<dbReference type="STRING" id="307972.A0A2G8JB69"/>
<reference evidence="2 3" key="1">
    <citation type="journal article" date="2017" name="PLoS Biol.">
        <title>The sea cucumber genome provides insights into morphological evolution and visceral regeneration.</title>
        <authorList>
            <person name="Zhang X."/>
            <person name="Sun L."/>
            <person name="Yuan J."/>
            <person name="Sun Y."/>
            <person name="Gao Y."/>
            <person name="Zhang L."/>
            <person name="Li S."/>
            <person name="Dai H."/>
            <person name="Hamel J.F."/>
            <person name="Liu C."/>
            <person name="Yu Y."/>
            <person name="Liu S."/>
            <person name="Lin W."/>
            <person name="Guo K."/>
            <person name="Jin S."/>
            <person name="Xu P."/>
            <person name="Storey K.B."/>
            <person name="Huan P."/>
            <person name="Zhang T."/>
            <person name="Zhou Y."/>
            <person name="Zhang J."/>
            <person name="Lin C."/>
            <person name="Li X."/>
            <person name="Xing L."/>
            <person name="Huo D."/>
            <person name="Sun M."/>
            <person name="Wang L."/>
            <person name="Mercier A."/>
            <person name="Li F."/>
            <person name="Yang H."/>
            <person name="Xiang J."/>
        </authorList>
    </citation>
    <scope>NUCLEOTIDE SEQUENCE [LARGE SCALE GENOMIC DNA]</scope>
    <source>
        <strain evidence="2">Shaxun</strain>
        <tissue evidence="2">Muscle</tissue>
    </source>
</reference>
<dbReference type="OrthoDB" id="9996127at2759"/>
<dbReference type="PANTHER" id="PTHR16317:SF1">
    <property type="entry name" value="KICSTOR COMPLEX PROTEIN ITFG2"/>
    <property type="match status" value="1"/>
</dbReference>
<keyword evidence="3" id="KW-1185">Reference proteome</keyword>
<evidence type="ECO:0000313" key="3">
    <source>
        <dbReference type="Proteomes" id="UP000230750"/>
    </source>
</evidence>
<proteinExistence type="predicted"/>
<evidence type="ECO:0000313" key="2">
    <source>
        <dbReference type="EMBL" id="PIK32982.1"/>
    </source>
</evidence>
<keyword evidence="2" id="KW-0401">Integrin</keyword>
<dbReference type="Proteomes" id="UP000230750">
    <property type="component" value="Unassembled WGS sequence"/>
</dbReference>
<dbReference type="InterPro" id="IPR031793">
    <property type="entry name" value="KICSTOR_ITFG2"/>
</dbReference>
<dbReference type="GO" id="GO:0007229">
    <property type="term" value="P:integrin-mediated signaling pathway"/>
    <property type="evidence" value="ECO:0007669"/>
    <property type="project" value="UniProtKB-KW"/>
</dbReference>
<dbReference type="InterPro" id="IPR036322">
    <property type="entry name" value="WD40_repeat_dom_sf"/>
</dbReference>
<feature type="compositionally biased region" description="Basic and acidic residues" evidence="1">
    <location>
        <begin position="224"/>
        <end position="236"/>
    </location>
</feature>
<sequence>MPSFSLLYFLNDYSSSFPFQSVTHVINHPITNKRARNANISTEIIANVSKGDELSAVSGHLESDRFAMCTLDGTLMLIEEDKILWSLLVDHQLFAITKLDIMCDGHDEVVSCALDGETYIVDHNRQSVRFHFEESVCAFTAGLYSMDGLSNPPCLVYGTFNNQIYIYWDVCLPKISSLTLLDVMKKNDTFQEKLNSEGIEVNNQAGMRQIVQYFMYEQPGISKKERAAKEQDHDGDIFSLDEGTDNSCKDEEVFQLEEHSDKTKIEGKDT</sequence>